<evidence type="ECO:0000313" key="2">
    <source>
        <dbReference type="Proteomes" id="UP000620124"/>
    </source>
</evidence>
<dbReference type="PANTHER" id="PTHR31252:SF11">
    <property type="entry name" value="DUF4419 DOMAIN-CONTAINING PROTEIN"/>
    <property type="match status" value="1"/>
</dbReference>
<name>A0A8H7DAM3_9AGAR</name>
<dbReference type="OrthoDB" id="9978173at2759"/>
<sequence>MPITFPVATHPAKSFPFPNGRDGYTAEETFATACMDRHTKAGEILQFSLPVGGDTDGAGRNMKAKIPNLIPNPNGFVATLLDAYTQDRALVIRPDDVWLAIICQFNLFVNARAELLRANFVAHEGKQELVITVMPATRYTADFGHIARQMASLVEKNVVDATLRAWATPNFTTTTTNDITVSAVMLMATLKKYFEYKIILCGCGIPRVTLEGERSDWVNILGRLEKLQEYGIESIAWYHLLRPVITRFIAAFDDPASTDNVDFWQRVAHYQPGGSGRGNYYTGWITAFAVFNKEGGWIGPGLNTTAAPGTAPETLTAAQFWATHGRPSMRRDWDWEDPRDLVLDETPYHRLRRGAIPPGYAEVDVLVNDNGERFDCAMVAGNIGTYVSSSDDCTLSASGADDTVRPIAGWWLFVKDEERMEKRAETAYRQIRGMRRVRVRRGMETRGDNEEGKEKS</sequence>
<comment type="caution">
    <text evidence="1">The sequence shown here is derived from an EMBL/GenBank/DDBJ whole genome shotgun (WGS) entry which is preliminary data.</text>
</comment>
<reference evidence="1" key="1">
    <citation type="submission" date="2020-05" db="EMBL/GenBank/DDBJ databases">
        <title>Mycena genomes resolve the evolution of fungal bioluminescence.</title>
        <authorList>
            <person name="Tsai I.J."/>
        </authorList>
    </citation>
    <scope>NUCLEOTIDE SEQUENCE</scope>
    <source>
        <strain evidence="1">CCC161011</strain>
    </source>
</reference>
<dbReference type="InterPro" id="IPR025533">
    <property type="entry name" value="DUF4419"/>
</dbReference>
<proteinExistence type="predicted"/>
<keyword evidence="2" id="KW-1185">Reference proteome</keyword>
<organism evidence="1 2">
    <name type="scientific">Mycena venus</name>
    <dbReference type="NCBI Taxonomy" id="2733690"/>
    <lineage>
        <taxon>Eukaryota</taxon>
        <taxon>Fungi</taxon>
        <taxon>Dikarya</taxon>
        <taxon>Basidiomycota</taxon>
        <taxon>Agaricomycotina</taxon>
        <taxon>Agaricomycetes</taxon>
        <taxon>Agaricomycetidae</taxon>
        <taxon>Agaricales</taxon>
        <taxon>Marasmiineae</taxon>
        <taxon>Mycenaceae</taxon>
        <taxon>Mycena</taxon>
    </lineage>
</organism>
<dbReference type="AlphaFoldDB" id="A0A8H7DAM3"/>
<gene>
    <name evidence="1" type="ORF">MVEN_00168500</name>
</gene>
<protein>
    <submittedName>
        <fullName evidence="1">Uncharacterized protein</fullName>
    </submittedName>
</protein>
<dbReference type="Proteomes" id="UP000620124">
    <property type="component" value="Unassembled WGS sequence"/>
</dbReference>
<dbReference type="PANTHER" id="PTHR31252">
    <property type="entry name" value="DUF4419 DOMAIN-CONTAINING PROTEIN"/>
    <property type="match status" value="1"/>
</dbReference>
<evidence type="ECO:0000313" key="1">
    <source>
        <dbReference type="EMBL" id="KAF7368454.1"/>
    </source>
</evidence>
<accession>A0A8H7DAM3</accession>
<dbReference type="EMBL" id="JACAZI010000002">
    <property type="protein sequence ID" value="KAF7368454.1"/>
    <property type="molecule type" value="Genomic_DNA"/>
</dbReference>
<dbReference type="Pfam" id="PF14388">
    <property type="entry name" value="DUF4419"/>
    <property type="match status" value="1"/>
</dbReference>